<sequence length="539" mass="58777">MSSCVILKTWSLMEISVFRVVSAPGKVLITGAYLVLERPNAGLVLSTSARFFAIVKPLYELPATESWLWSWADIKVLSPQLQKETSYKLCLRDFSLQKVSSDTGNTFVEQSVQAAVSAGKIIIGDDHDKKDAFQKLLLRGLEITILGSNDFYSYRRQIEAACLPLVAKSLASLPQFSLITSNQPDAGNLDKSSWVPEVAKTGLGSSAAMTTAVVGATLVYLGIVKLPHNSGDVMNLEEMKSTLDIVHALSQTAHCAAQGKVGSGFDISAAVYGSQRYVRFSPTVISAAQEHHRASALQASGSYTLSAEAIKILLDEDWDCERQDYSLPSSLFLILGEPGFGGSHTPSMVGAVQKWRKKEAESADIIWKKLSFANIGVEEGFRDLKDLSLKHKDDYEDVLEDCRSEAVDQWQGLIRESDIRGKIVLALLKTRQAFEEVRCLLREMGEAAGVPIEPPSQRALLDETMNIRGVLFAGVPGAGGFDAVFAVVIGASTRDIVEKEWCSRGVMTLCVKEDPRGVQIEDSDPRDVVSLPLNSLTLN</sequence>
<reference evidence="2" key="1">
    <citation type="journal article" date="2024" name="Proc. Natl. Acad. Sci. U.S.A.">
        <title>Extraordinary preservation of gene collinearity over three hundred million years revealed in homosporous lycophytes.</title>
        <authorList>
            <person name="Li C."/>
            <person name="Wickell D."/>
            <person name="Kuo L.Y."/>
            <person name="Chen X."/>
            <person name="Nie B."/>
            <person name="Liao X."/>
            <person name="Peng D."/>
            <person name="Ji J."/>
            <person name="Jenkins J."/>
            <person name="Williams M."/>
            <person name="Shu S."/>
            <person name="Plott C."/>
            <person name="Barry K."/>
            <person name="Rajasekar S."/>
            <person name="Grimwood J."/>
            <person name="Han X."/>
            <person name="Sun S."/>
            <person name="Hou Z."/>
            <person name="He W."/>
            <person name="Dai G."/>
            <person name="Sun C."/>
            <person name="Schmutz J."/>
            <person name="Leebens-Mack J.H."/>
            <person name="Li F.W."/>
            <person name="Wang L."/>
        </authorList>
    </citation>
    <scope>NUCLEOTIDE SEQUENCE [LARGE SCALE GENOMIC DNA]</scope>
    <source>
        <strain evidence="2">cv. PW_Plant_1</strain>
    </source>
</reference>
<dbReference type="EMBL" id="CM055110">
    <property type="protein sequence ID" value="KAJ7521690.1"/>
    <property type="molecule type" value="Genomic_DNA"/>
</dbReference>
<keyword evidence="2" id="KW-1185">Reference proteome</keyword>
<proteinExistence type="predicted"/>
<comment type="caution">
    <text evidence="1">The sequence shown here is derived from an EMBL/GenBank/DDBJ whole genome shotgun (WGS) entry which is preliminary data.</text>
</comment>
<name>A0ACC2AVZ3_DIPCM</name>
<dbReference type="Proteomes" id="UP001162992">
    <property type="component" value="Chromosome 19"/>
</dbReference>
<evidence type="ECO:0000313" key="1">
    <source>
        <dbReference type="EMBL" id="KAJ7521690.1"/>
    </source>
</evidence>
<gene>
    <name evidence="1" type="ORF">O6H91_19G063900</name>
</gene>
<accession>A0ACC2AVZ3</accession>
<protein>
    <submittedName>
        <fullName evidence="1">Uncharacterized protein</fullName>
    </submittedName>
</protein>
<organism evidence="1 2">
    <name type="scientific">Diphasiastrum complanatum</name>
    <name type="common">Issler's clubmoss</name>
    <name type="synonym">Lycopodium complanatum</name>
    <dbReference type="NCBI Taxonomy" id="34168"/>
    <lineage>
        <taxon>Eukaryota</taxon>
        <taxon>Viridiplantae</taxon>
        <taxon>Streptophyta</taxon>
        <taxon>Embryophyta</taxon>
        <taxon>Tracheophyta</taxon>
        <taxon>Lycopodiopsida</taxon>
        <taxon>Lycopodiales</taxon>
        <taxon>Lycopodiaceae</taxon>
        <taxon>Lycopodioideae</taxon>
        <taxon>Diphasiastrum</taxon>
    </lineage>
</organism>
<evidence type="ECO:0000313" key="2">
    <source>
        <dbReference type="Proteomes" id="UP001162992"/>
    </source>
</evidence>